<reference evidence="1" key="1">
    <citation type="submission" date="2023-11" db="EMBL/GenBank/DDBJ databases">
        <authorList>
            <person name="Poullet M."/>
        </authorList>
    </citation>
    <scope>NUCLEOTIDE SEQUENCE</scope>
    <source>
        <strain evidence="1">E1834</strain>
    </source>
</reference>
<comment type="caution">
    <text evidence="1">The sequence shown here is derived from an EMBL/GenBank/DDBJ whole genome shotgun (WGS) entry which is preliminary data.</text>
</comment>
<name>A0ACB0XPM2_MELEN</name>
<dbReference type="EMBL" id="CAVMJV010000001">
    <property type="protein sequence ID" value="CAK5011306.1"/>
    <property type="molecule type" value="Genomic_DNA"/>
</dbReference>
<sequence>MLQALAEFHFFNPVTDMNEDFNSDNCDKKSGRTWEDMLRSFRIFWDSGFLRIGDLDASGWCNIEPMEYEDHDRKVDYTSCESDKIEGDKTQIRSAENAEVEDLKRQSVSFIESRRRLDKLRARYYWEPVRVKHEEGKDLYDYDSRYVSFDDIRPILFPIDNDDIARELIFKLLHLFGIFVPGVTLNSQGDILRSFSRKLFPSYNPSTLKLERFPKFIANFINLMAESKRMDMHRIYPALVSNISNSSLSRAEKSRKLKMLVRSFHNEKRQSGENVTGDIVLPVLMVSFEELILLKENADDNFPLECCIKVLYENLDMHGQSIWEFADTILSTNDPILRRRTYLIYLRLLIFLLRNLPFSDDEHCYTKVKNVKISGAATVRLQTKKELLLSIWLTGKISPIEGHSTNIDAAREKVRRMLLREAPRELDDLKFRWIGNEYEFIFELAALFCYEYPFRSNAQRYKFFQEDKPLFTSSLAKSLSDSAAVQEVRVAVLKHITHTCKGLECTPRNLIQLVEKQVFRFPHSVFLLKTLLDVNNSLYQRKFLSKNVNGDELTRLIRDCGRLYVERAKFAEFLRTSGEFSWTSKDVTTMFKRFIGICKQIAEKHSDNLIPDDYIWFILMKIMIDGRESISFEKIDEVFAVGQKLCPWSKAFLFEAARNRPVSESSFLTSLNGAIGTHGLNKYILDAEVRLLTTENIV</sequence>
<organism evidence="1 2">
    <name type="scientific">Meloidogyne enterolobii</name>
    <name type="common">Root-knot nematode worm</name>
    <name type="synonym">Meloidogyne mayaguensis</name>
    <dbReference type="NCBI Taxonomy" id="390850"/>
    <lineage>
        <taxon>Eukaryota</taxon>
        <taxon>Metazoa</taxon>
        <taxon>Ecdysozoa</taxon>
        <taxon>Nematoda</taxon>
        <taxon>Chromadorea</taxon>
        <taxon>Rhabditida</taxon>
        <taxon>Tylenchina</taxon>
        <taxon>Tylenchomorpha</taxon>
        <taxon>Tylenchoidea</taxon>
        <taxon>Meloidogynidae</taxon>
        <taxon>Meloidogyninae</taxon>
        <taxon>Meloidogyne</taxon>
    </lineage>
</organism>
<gene>
    <name evidence="1" type="ORF">MENTE1834_LOCUS1865</name>
</gene>
<protein>
    <submittedName>
        <fullName evidence="1">Uncharacterized protein</fullName>
    </submittedName>
</protein>
<evidence type="ECO:0000313" key="1">
    <source>
        <dbReference type="EMBL" id="CAK5011306.1"/>
    </source>
</evidence>
<keyword evidence="2" id="KW-1185">Reference proteome</keyword>
<evidence type="ECO:0000313" key="2">
    <source>
        <dbReference type="Proteomes" id="UP001497535"/>
    </source>
</evidence>
<dbReference type="Proteomes" id="UP001497535">
    <property type="component" value="Unassembled WGS sequence"/>
</dbReference>
<proteinExistence type="predicted"/>
<accession>A0ACB0XPM2</accession>